<gene>
    <name evidence="2" type="ORF">ACFONP_14360</name>
    <name evidence="3" type="ORF">ACFONP_14470</name>
</gene>
<name>A0ABV7MGW2_9PROT</name>
<reference evidence="3" key="3">
    <citation type="submission" date="2024-09" db="EMBL/GenBank/DDBJ databases">
        <authorList>
            <person name="Sun Q."/>
            <person name="Mori K."/>
        </authorList>
    </citation>
    <scope>NUCLEOTIDE SEQUENCE</scope>
    <source>
        <strain evidence="3">KCTC 22245</strain>
    </source>
</reference>
<protein>
    <submittedName>
        <fullName evidence="3">Transposase domain-containing protein</fullName>
    </submittedName>
</protein>
<evidence type="ECO:0000313" key="3">
    <source>
        <dbReference type="EMBL" id="MFC3303930.1"/>
    </source>
</evidence>
<dbReference type="InterPro" id="IPR039552">
    <property type="entry name" value="IS66_C"/>
</dbReference>
<reference evidence="4" key="2">
    <citation type="journal article" date="2019" name="Int. J. Syst. Evol. Microbiol.">
        <title>The Global Catalogue of Microorganisms (GCM) 10K type strain sequencing project: providing services to taxonomists for standard genome sequencing and annotation.</title>
        <authorList>
            <consortium name="The Broad Institute Genomics Platform"/>
            <consortium name="The Broad Institute Genome Sequencing Center for Infectious Disease"/>
            <person name="Wu L."/>
            <person name="Ma J."/>
        </authorList>
    </citation>
    <scope>NUCLEOTIDE SEQUENCE [LARGE SCALE GENOMIC DNA]</scope>
    <source>
        <strain evidence="4">KCTC 22245</strain>
    </source>
</reference>
<dbReference type="Pfam" id="PF13817">
    <property type="entry name" value="DDE_Tnp_IS66_C"/>
    <property type="match status" value="1"/>
</dbReference>
<dbReference type="RefSeq" id="WP_378993323.1">
    <property type="nucleotide sequence ID" value="NZ_JBHRVA010000003.1"/>
</dbReference>
<reference evidence="3" key="1">
    <citation type="journal article" date="2014" name="Int. J. Syst. Evol. Microbiol.">
        <title>Complete genome of a new Firmicutes species belonging to the dominant human colonic microbiota ('Ruminococcus bicirculans') reveals two chromosomes and a selective capacity to utilize plant glucans.</title>
        <authorList>
            <consortium name="NISC Comparative Sequencing Program"/>
            <person name="Wegmann U."/>
            <person name="Louis P."/>
            <person name="Goesmann A."/>
            <person name="Henrissat B."/>
            <person name="Duncan S.H."/>
            <person name="Flint H.J."/>
        </authorList>
    </citation>
    <scope>NUCLEOTIDE SEQUENCE</scope>
    <source>
        <strain evidence="3">KCTC 22245</strain>
    </source>
</reference>
<keyword evidence="4" id="KW-1185">Reference proteome</keyword>
<dbReference type="EMBL" id="JBHRVA010000003">
    <property type="protein sequence ID" value="MFC3303930.1"/>
    <property type="molecule type" value="Genomic_DNA"/>
</dbReference>
<proteinExistence type="predicted"/>
<feature type="domain" description="Transposase IS66 C-terminal" evidence="1">
    <location>
        <begin position="1"/>
        <end position="36"/>
    </location>
</feature>
<evidence type="ECO:0000313" key="4">
    <source>
        <dbReference type="Proteomes" id="UP001595607"/>
    </source>
</evidence>
<accession>A0ABV7MGW2</accession>
<dbReference type="EMBL" id="JBHRVA010000003">
    <property type="protein sequence ID" value="MFC3303910.1"/>
    <property type="molecule type" value="Genomic_DNA"/>
</dbReference>
<evidence type="ECO:0000313" key="2">
    <source>
        <dbReference type="EMBL" id="MFC3303910.1"/>
    </source>
</evidence>
<dbReference type="Proteomes" id="UP001595607">
    <property type="component" value="Unassembled WGS sequence"/>
</dbReference>
<organism evidence="3 4">
    <name type="scientific">Parvularcula lutaonensis</name>
    <dbReference type="NCBI Taxonomy" id="491923"/>
    <lineage>
        <taxon>Bacteria</taxon>
        <taxon>Pseudomonadati</taxon>
        <taxon>Pseudomonadota</taxon>
        <taxon>Alphaproteobacteria</taxon>
        <taxon>Parvularculales</taxon>
        <taxon>Parvularculaceae</taxon>
        <taxon>Parvularcula</taxon>
    </lineage>
</organism>
<evidence type="ECO:0000259" key="1">
    <source>
        <dbReference type="Pfam" id="PF13817"/>
    </source>
</evidence>
<sequence length="41" mass="4780">METAKLNRVDPQAWLTDVLTRIADHPINRINELLPWHFSPA</sequence>
<comment type="caution">
    <text evidence="3">The sequence shown here is derived from an EMBL/GenBank/DDBJ whole genome shotgun (WGS) entry which is preliminary data.</text>
</comment>